<name>H9BN86_9CHLO</name>
<keyword evidence="3" id="KW-1133">Transmembrane helix</keyword>
<proteinExistence type="evidence at transcript level"/>
<dbReference type="GO" id="GO:0009507">
    <property type="term" value="C:chloroplast"/>
    <property type="evidence" value="ECO:0007669"/>
    <property type="project" value="UniProtKB-SubCell"/>
</dbReference>
<sequence>MAFSTVASTRSATGPGRVLPSKCQRARVVVRAESDGSIPEQKDTVFYGGNSYTAAEFEEAKKTGDYKPAPASNGDGIVDAPMTIGSIMAFDGPAPEVINSRLAMLGFVAALGAELASGENLFQQIGEAPGPILLTFVTIAIASFVPLIEGMKPEAKQLGPFNAEAELFNGRAAMLGLVALGVTELAMGGKALF</sequence>
<gene>
    <name evidence="5" type="primary">ElipL2</name>
</gene>
<dbReference type="AlphaFoldDB" id="H9BN86"/>
<reference evidence="5" key="1">
    <citation type="submission" date="2011-11" db="EMBL/GenBank/DDBJ databases">
        <title>Different expression of three putative early light-induced genes under different stress conditions in the green alga Ulva linza.</title>
        <authorList>
            <person name="Zhang X."/>
            <person name="Ye N."/>
        </authorList>
    </citation>
    <scope>NUCLEOTIDE SEQUENCE</scope>
</reference>
<dbReference type="SUPFAM" id="SSF103511">
    <property type="entry name" value="Chlorophyll a-b binding protein"/>
    <property type="match status" value="1"/>
</dbReference>
<accession>H9BN86</accession>
<evidence type="ECO:0000256" key="2">
    <source>
        <dbReference type="ARBA" id="ARBA00022692"/>
    </source>
</evidence>
<evidence type="ECO:0000313" key="5">
    <source>
        <dbReference type="EMBL" id="AFD61608.1"/>
    </source>
</evidence>
<dbReference type="GO" id="GO:0016020">
    <property type="term" value="C:membrane"/>
    <property type="evidence" value="ECO:0007669"/>
    <property type="project" value="UniProtKB-SubCell"/>
</dbReference>
<comment type="subcellular location">
    <subcellularLocation>
        <location evidence="1">Membrane</location>
        <topology evidence="1">Multi-pass membrane protein</topology>
    </subcellularLocation>
</comment>
<keyword evidence="4" id="KW-0472">Membrane</keyword>
<dbReference type="EMBL" id="JQ039481">
    <property type="protein sequence ID" value="AFD61608.1"/>
    <property type="molecule type" value="mRNA"/>
</dbReference>
<evidence type="ECO:0000256" key="4">
    <source>
        <dbReference type="ARBA" id="ARBA00023136"/>
    </source>
</evidence>
<keyword evidence="2" id="KW-0812">Transmembrane</keyword>
<dbReference type="PANTHER" id="PTHR14154">
    <property type="entry name" value="UPF0041 BRAIN PROTEIN 44-RELATED"/>
    <property type="match status" value="1"/>
</dbReference>
<evidence type="ECO:0000256" key="3">
    <source>
        <dbReference type="ARBA" id="ARBA00022989"/>
    </source>
</evidence>
<protein>
    <submittedName>
        <fullName evidence="5">Putative early light-inducible protein 2</fullName>
    </submittedName>
</protein>
<organism evidence="5">
    <name type="scientific">Ulva linza</name>
    <dbReference type="NCBI Taxonomy" id="63409"/>
    <lineage>
        <taxon>Eukaryota</taxon>
        <taxon>Viridiplantae</taxon>
        <taxon>Chlorophyta</taxon>
        <taxon>core chlorophytes</taxon>
        <taxon>Ulvophyceae</taxon>
        <taxon>OUU clade</taxon>
        <taxon>Ulvales</taxon>
        <taxon>Ulvaceae</taxon>
        <taxon>Ulva</taxon>
    </lineage>
</organism>
<evidence type="ECO:0000256" key="1">
    <source>
        <dbReference type="ARBA" id="ARBA00004141"/>
    </source>
</evidence>